<evidence type="ECO:0000313" key="5">
    <source>
        <dbReference type="Proteomes" id="UP000565613"/>
    </source>
</evidence>
<evidence type="ECO:0000313" key="4">
    <source>
        <dbReference type="EMBL" id="NMF24912.1"/>
    </source>
</evidence>
<evidence type="ECO:0000259" key="2">
    <source>
        <dbReference type="Pfam" id="PF02625"/>
    </source>
</evidence>
<dbReference type="InterPro" id="IPR003777">
    <property type="entry name" value="XdhC_CoxI"/>
</dbReference>
<dbReference type="EMBL" id="JABAGR010000001">
    <property type="protein sequence ID" value="NMF24912.1"/>
    <property type="molecule type" value="Genomic_DNA"/>
</dbReference>
<sequence>MQDSHDTLRDQALVDRLLAELSAGRPFALATVLATRGSMPRHATARMALLQDGTWLGTVGGGRLEQQMQRRCRDVLSGAAPASLEWMTHAKTGMACGGDALVGVTAWQPGRAALLTELLRRLRAGERFVLREAWCDPSDVTVELLGADELAAGSAEARALAGQAAVWEEGSHTYVEPAGPDPVCYVFGGGHVGRALTGVLANVGFRVVVADDRPGVAVPADFPAAERVLCGDLRDIAGMGIRVGGADYVVVTTHGHAWDIDVLQQVAAARPAYVGCIGSRGKAAFARKTLRERGVDEAWLESVHLPIGEDILAVTPAEIAISIAAQMIRCRAELRPPEQRPHADSSRASDKSL</sequence>
<dbReference type="InterPro" id="IPR027051">
    <property type="entry name" value="XdhC_Rossmann_dom"/>
</dbReference>
<dbReference type="Pfam" id="PF02625">
    <property type="entry name" value="XdhC_CoxI"/>
    <property type="match status" value="1"/>
</dbReference>
<dbReference type="SUPFAM" id="SSF51735">
    <property type="entry name" value="NAD(P)-binding Rossmann-fold domains"/>
    <property type="match status" value="1"/>
</dbReference>
<protein>
    <submittedName>
        <fullName evidence="4">XdhC family protein</fullName>
    </submittedName>
</protein>
<dbReference type="PANTHER" id="PTHR30388">
    <property type="entry name" value="ALDEHYDE OXIDOREDUCTASE MOLYBDENUM COFACTOR ASSEMBLY PROTEIN"/>
    <property type="match status" value="1"/>
</dbReference>
<organism evidence="4 5">
    <name type="scientific">Parafannyhessea umbonata</name>
    <dbReference type="NCBI Taxonomy" id="604330"/>
    <lineage>
        <taxon>Bacteria</taxon>
        <taxon>Bacillati</taxon>
        <taxon>Actinomycetota</taxon>
        <taxon>Coriobacteriia</taxon>
        <taxon>Coriobacteriales</taxon>
        <taxon>Atopobiaceae</taxon>
        <taxon>Parafannyhessea</taxon>
    </lineage>
</organism>
<feature type="domain" description="XdhC Rossmann" evidence="3">
    <location>
        <begin position="185"/>
        <end position="327"/>
    </location>
</feature>
<feature type="domain" description="XdhC- CoxI" evidence="2">
    <location>
        <begin position="22"/>
        <end position="80"/>
    </location>
</feature>
<gene>
    <name evidence="4" type="ORF">HF885_00445</name>
</gene>
<reference evidence="4 5" key="1">
    <citation type="submission" date="2020-04" db="EMBL/GenBank/DDBJ databases">
        <authorList>
            <person name="Hitch T.C.A."/>
            <person name="Wylensek D."/>
            <person name="Clavel T."/>
        </authorList>
    </citation>
    <scope>NUCLEOTIDE SEQUENCE [LARGE SCALE GENOMIC DNA]</scope>
    <source>
        <strain evidence="4 5">105184</strain>
    </source>
</reference>
<dbReference type="RefSeq" id="WP_170103018.1">
    <property type="nucleotide sequence ID" value="NZ_JABAGR010000001.1"/>
</dbReference>
<accession>A0A7X9XZH0</accession>
<evidence type="ECO:0000256" key="1">
    <source>
        <dbReference type="SAM" id="MobiDB-lite"/>
    </source>
</evidence>
<dbReference type="PANTHER" id="PTHR30388:SF6">
    <property type="entry name" value="XANTHINE DEHYDROGENASE SUBUNIT A-RELATED"/>
    <property type="match status" value="1"/>
</dbReference>
<proteinExistence type="predicted"/>
<feature type="region of interest" description="Disordered" evidence="1">
    <location>
        <begin position="334"/>
        <end position="353"/>
    </location>
</feature>
<dbReference type="Proteomes" id="UP000565613">
    <property type="component" value="Unassembled WGS sequence"/>
</dbReference>
<dbReference type="InterPro" id="IPR052698">
    <property type="entry name" value="MoCofactor_Util/Proc"/>
</dbReference>
<dbReference type="InterPro" id="IPR036291">
    <property type="entry name" value="NAD(P)-bd_dom_sf"/>
</dbReference>
<name>A0A7X9XZH0_9ACTN</name>
<comment type="caution">
    <text evidence="4">The sequence shown here is derived from an EMBL/GenBank/DDBJ whole genome shotgun (WGS) entry which is preliminary data.</text>
</comment>
<evidence type="ECO:0000259" key="3">
    <source>
        <dbReference type="Pfam" id="PF13478"/>
    </source>
</evidence>
<dbReference type="Gene3D" id="3.40.50.720">
    <property type="entry name" value="NAD(P)-binding Rossmann-like Domain"/>
    <property type="match status" value="1"/>
</dbReference>
<dbReference type="Pfam" id="PF13478">
    <property type="entry name" value="XdhC_C"/>
    <property type="match status" value="1"/>
</dbReference>
<dbReference type="AlphaFoldDB" id="A0A7X9XZH0"/>